<dbReference type="SUPFAM" id="SSF51695">
    <property type="entry name" value="PLC-like phosphodiesterases"/>
    <property type="match status" value="1"/>
</dbReference>
<gene>
    <name evidence="3" type="ORF">N7509_012459</name>
</gene>
<feature type="region of interest" description="Disordered" evidence="1">
    <location>
        <begin position="122"/>
        <end position="141"/>
    </location>
</feature>
<proteinExistence type="predicted"/>
<feature type="signal peptide" evidence="2">
    <location>
        <begin position="1"/>
        <end position="17"/>
    </location>
</feature>
<feature type="chain" id="PRO_5040808200" evidence="2">
    <location>
        <begin position="18"/>
        <end position="468"/>
    </location>
</feature>
<evidence type="ECO:0000256" key="2">
    <source>
        <dbReference type="SAM" id="SignalP"/>
    </source>
</evidence>
<dbReference type="InterPro" id="IPR017946">
    <property type="entry name" value="PLC-like_Pdiesterase_TIM-brl"/>
</dbReference>
<dbReference type="AlphaFoldDB" id="A0A9W9SJ18"/>
<dbReference type="Proteomes" id="UP001147747">
    <property type="component" value="Unassembled WGS sequence"/>
</dbReference>
<sequence>MRFTSLLALGLAGLALAKDGTTTETTETNTNTDLSSTITGSSTSYNWSDASTITNASAQVPTGSYLTYTSVITLGNGDHKTVVSSSLNASATATGNQTLLHTSTSDSVTVLVGGGGTTTLGNNSMNATHTHSSTSSIPTETNTTPCNGYSEFCLRNYSNITNVAAHNSPFVVPGNAASNQALKVTDQLNDGIRMLQFQAHNKSGEIHLCHSSCDMLDAGTLESYLAQVYQWMIKNPYNVVTFVMGNSDNLPPTAFVDSIEKSGLKNIIYSPPKAPMALDDWPTLSEMILSNKRAVFFMDYGANETAVPYIMDEFSQLWETPFSPTDRDFPCTVQRPPGLNHKDATNRMYMINHNLNLELNFGSISLLIPNTAYMVDTNSANETLYGSLGNMSAKCSEMWDRPPNFLLVDYYNWGKPNGSVFEVAAKANNVTWNGNCCGSTSAAAHMAVASVSTMVLIAAGVQFLLAAF</sequence>
<evidence type="ECO:0000256" key="1">
    <source>
        <dbReference type="SAM" id="MobiDB-lite"/>
    </source>
</evidence>
<evidence type="ECO:0000313" key="4">
    <source>
        <dbReference type="Proteomes" id="UP001147747"/>
    </source>
</evidence>
<protein>
    <submittedName>
        <fullName evidence="3">PLC-like phosphodiesterase</fullName>
    </submittedName>
</protein>
<reference evidence="3" key="1">
    <citation type="submission" date="2022-12" db="EMBL/GenBank/DDBJ databases">
        <authorList>
            <person name="Petersen C."/>
        </authorList>
    </citation>
    <scope>NUCLEOTIDE SEQUENCE</scope>
    <source>
        <strain evidence="3">IBT 29677</strain>
    </source>
</reference>
<evidence type="ECO:0000313" key="3">
    <source>
        <dbReference type="EMBL" id="KAJ5379340.1"/>
    </source>
</evidence>
<dbReference type="EMBL" id="JAPZBU010000011">
    <property type="protein sequence ID" value="KAJ5379340.1"/>
    <property type="molecule type" value="Genomic_DNA"/>
</dbReference>
<reference evidence="3" key="2">
    <citation type="journal article" date="2023" name="IMA Fungus">
        <title>Comparative genomic study of the Penicillium genus elucidates a diverse pangenome and 15 lateral gene transfer events.</title>
        <authorList>
            <person name="Petersen C."/>
            <person name="Sorensen T."/>
            <person name="Nielsen M.R."/>
            <person name="Sondergaard T.E."/>
            <person name="Sorensen J.L."/>
            <person name="Fitzpatrick D.A."/>
            <person name="Frisvad J.C."/>
            <person name="Nielsen K.L."/>
        </authorList>
    </citation>
    <scope>NUCLEOTIDE SEQUENCE</scope>
    <source>
        <strain evidence="3">IBT 29677</strain>
    </source>
</reference>
<dbReference type="GO" id="GO:0006629">
    <property type="term" value="P:lipid metabolic process"/>
    <property type="evidence" value="ECO:0007669"/>
    <property type="project" value="InterPro"/>
</dbReference>
<name>A0A9W9SJ18_9EURO</name>
<dbReference type="PANTHER" id="PTHR13593">
    <property type="match status" value="1"/>
</dbReference>
<dbReference type="Gene3D" id="3.20.20.190">
    <property type="entry name" value="Phosphatidylinositol (PI) phosphodiesterase"/>
    <property type="match status" value="1"/>
</dbReference>
<dbReference type="InterPro" id="IPR051057">
    <property type="entry name" value="PI-PLC_domain"/>
</dbReference>
<dbReference type="OrthoDB" id="7984201at2759"/>
<dbReference type="Pfam" id="PF26146">
    <property type="entry name" value="PI-PLC_X"/>
    <property type="match status" value="1"/>
</dbReference>
<organism evidence="3 4">
    <name type="scientific">Penicillium cosmopolitanum</name>
    <dbReference type="NCBI Taxonomy" id="1131564"/>
    <lineage>
        <taxon>Eukaryota</taxon>
        <taxon>Fungi</taxon>
        <taxon>Dikarya</taxon>
        <taxon>Ascomycota</taxon>
        <taxon>Pezizomycotina</taxon>
        <taxon>Eurotiomycetes</taxon>
        <taxon>Eurotiomycetidae</taxon>
        <taxon>Eurotiales</taxon>
        <taxon>Aspergillaceae</taxon>
        <taxon>Penicillium</taxon>
    </lineage>
</organism>
<comment type="caution">
    <text evidence="3">The sequence shown here is derived from an EMBL/GenBank/DDBJ whole genome shotgun (WGS) entry which is preliminary data.</text>
</comment>
<dbReference type="GO" id="GO:0008081">
    <property type="term" value="F:phosphoric diester hydrolase activity"/>
    <property type="evidence" value="ECO:0007669"/>
    <property type="project" value="InterPro"/>
</dbReference>
<keyword evidence="2" id="KW-0732">Signal</keyword>
<dbReference type="GeneID" id="81376076"/>
<accession>A0A9W9SJ18</accession>
<keyword evidence="4" id="KW-1185">Reference proteome</keyword>
<dbReference type="PANTHER" id="PTHR13593:SF140">
    <property type="entry name" value="PLC-LIKE PHOSPHODIESTERASE"/>
    <property type="match status" value="1"/>
</dbReference>
<dbReference type="RefSeq" id="XP_056483126.1">
    <property type="nucleotide sequence ID" value="XM_056637096.1"/>
</dbReference>